<feature type="domain" description="NADH:flavin oxidoreductase/NADH oxidase N-terminal" evidence="10">
    <location>
        <begin position="13"/>
        <end position="335"/>
    </location>
</feature>
<accession>A0A0W0R306</accession>
<dbReference type="InterPro" id="IPR051793">
    <property type="entry name" value="NADH:flavin_oxidoreductase"/>
</dbReference>
<dbReference type="PANTHER" id="PTHR42917:SF2">
    <property type="entry name" value="2,4-DIENOYL-COA REDUCTASE [(2E)-ENOYL-COA-PRODUCING]"/>
    <property type="match status" value="1"/>
</dbReference>
<keyword evidence="14" id="KW-1185">Reference proteome</keyword>
<keyword evidence="4" id="KW-0285">Flavoprotein</keyword>
<dbReference type="Pfam" id="PF07992">
    <property type="entry name" value="Pyr_redox_2"/>
    <property type="match status" value="1"/>
</dbReference>
<evidence type="ECO:0000256" key="5">
    <source>
        <dbReference type="ARBA" id="ARBA00022643"/>
    </source>
</evidence>
<dbReference type="STRING" id="45056.Lade_0048"/>
<dbReference type="PRINTS" id="PR00368">
    <property type="entry name" value="FADPNR"/>
</dbReference>
<keyword evidence="9" id="KW-0411">Iron-sulfur</keyword>
<dbReference type="GO" id="GO:0046872">
    <property type="term" value="F:metal ion binding"/>
    <property type="evidence" value="ECO:0007669"/>
    <property type="project" value="UniProtKB-KW"/>
</dbReference>
<comment type="similarity">
    <text evidence="3">In the N-terminal section; belongs to the NADH:flavin oxidoreductase/NADH oxidase family.</text>
</comment>
<evidence type="ECO:0000256" key="1">
    <source>
        <dbReference type="ARBA" id="ARBA00001917"/>
    </source>
</evidence>
<comment type="cofactor">
    <cofactor evidence="2">
        <name>[4Fe-4S] cluster</name>
        <dbReference type="ChEBI" id="CHEBI:49883"/>
    </cofactor>
</comment>
<evidence type="ECO:0000256" key="9">
    <source>
        <dbReference type="ARBA" id="ARBA00023014"/>
    </source>
</evidence>
<dbReference type="PATRIC" id="fig|45056.6.peg.51"/>
<evidence type="ECO:0000313" key="13">
    <source>
        <dbReference type="EMBL" id="VEH84788.1"/>
    </source>
</evidence>
<dbReference type="EMBL" id="LR134418">
    <property type="protein sequence ID" value="VEH84788.1"/>
    <property type="molecule type" value="Genomic_DNA"/>
</dbReference>
<dbReference type="InterPro" id="IPR023753">
    <property type="entry name" value="FAD/NAD-binding_dom"/>
</dbReference>
<dbReference type="InterPro" id="IPR036188">
    <property type="entry name" value="FAD/NAD-bd_sf"/>
</dbReference>
<organism evidence="12 14">
    <name type="scientific">Legionella adelaidensis</name>
    <dbReference type="NCBI Taxonomy" id="45056"/>
    <lineage>
        <taxon>Bacteria</taxon>
        <taxon>Pseudomonadati</taxon>
        <taxon>Pseudomonadota</taxon>
        <taxon>Gammaproteobacteria</taxon>
        <taxon>Legionellales</taxon>
        <taxon>Legionellaceae</taxon>
        <taxon>Legionella</taxon>
    </lineage>
</organism>
<dbReference type="Gene3D" id="3.40.50.720">
    <property type="entry name" value="NAD(P)-binding Rossmann-like Domain"/>
    <property type="match status" value="1"/>
</dbReference>
<dbReference type="EMBL" id="LNKA01000001">
    <property type="protein sequence ID" value="KTC65390.1"/>
    <property type="molecule type" value="Genomic_DNA"/>
</dbReference>
<dbReference type="GO" id="GO:0008670">
    <property type="term" value="F:2,4-dienoyl-CoA reductase (NADPH) activity"/>
    <property type="evidence" value="ECO:0007669"/>
    <property type="project" value="UniProtKB-EC"/>
</dbReference>
<dbReference type="SUPFAM" id="SSF51395">
    <property type="entry name" value="FMN-linked oxidoreductases"/>
    <property type="match status" value="1"/>
</dbReference>
<gene>
    <name evidence="12" type="primary">fadH</name>
    <name evidence="12" type="ORF">Lade_0048</name>
    <name evidence="13" type="ORF">NCTC12735_00407</name>
</gene>
<comment type="cofactor">
    <cofactor evidence="1">
        <name>FMN</name>
        <dbReference type="ChEBI" id="CHEBI:58210"/>
    </cofactor>
</comment>
<keyword evidence="7 13" id="KW-0560">Oxidoreductase</keyword>
<keyword evidence="6" id="KW-0479">Metal-binding</keyword>
<dbReference type="EC" id="1.3.1.34" evidence="13"/>
<evidence type="ECO:0000256" key="6">
    <source>
        <dbReference type="ARBA" id="ARBA00022723"/>
    </source>
</evidence>
<dbReference type="SUPFAM" id="SSF51905">
    <property type="entry name" value="FAD/NAD(P)-binding domain"/>
    <property type="match status" value="1"/>
</dbReference>
<keyword evidence="13" id="KW-0614">Plasmid</keyword>
<reference evidence="12 14" key="1">
    <citation type="submission" date="2015-11" db="EMBL/GenBank/DDBJ databases">
        <title>Identification of large and diverse effector repertoires of 38 Legionella species.</title>
        <authorList>
            <person name="Burstein D."/>
            <person name="Amaro F."/>
            <person name="Zusman T."/>
            <person name="Lifshitz Z."/>
            <person name="Cohen O."/>
            <person name="Gilbert J.A."/>
            <person name="Pupko T."/>
            <person name="Shuman H.A."/>
            <person name="Segal G."/>
        </authorList>
    </citation>
    <scope>NUCLEOTIDE SEQUENCE [LARGE SCALE GENOMIC DNA]</scope>
    <source>
        <strain evidence="12 14">1762-AUS-E</strain>
    </source>
</reference>
<keyword evidence="5" id="KW-0288">FMN</keyword>
<dbReference type="InterPro" id="IPR001155">
    <property type="entry name" value="OxRdtase_FMN_N"/>
</dbReference>
<dbReference type="GO" id="GO:0051536">
    <property type="term" value="F:iron-sulfur cluster binding"/>
    <property type="evidence" value="ECO:0007669"/>
    <property type="project" value="UniProtKB-KW"/>
</dbReference>
<feature type="domain" description="FAD/NAD(P)-binding" evidence="11">
    <location>
        <begin position="383"/>
        <end position="637"/>
    </location>
</feature>
<dbReference type="CDD" id="cd02930">
    <property type="entry name" value="DCR_FMN"/>
    <property type="match status" value="1"/>
</dbReference>
<protein>
    <submittedName>
        <fullName evidence="12 13">2,4-dienoyl-CoA reductase FadH</fullName>
        <ecNumber evidence="13">1.3.1.34</ecNumber>
    </submittedName>
</protein>
<proteinExistence type="inferred from homology"/>
<evidence type="ECO:0000256" key="3">
    <source>
        <dbReference type="ARBA" id="ARBA00011048"/>
    </source>
</evidence>
<dbReference type="Gene3D" id="3.50.50.60">
    <property type="entry name" value="FAD/NAD(P)-binding domain"/>
    <property type="match status" value="1"/>
</dbReference>
<dbReference type="PRINTS" id="PR00411">
    <property type="entry name" value="PNDRDTASEI"/>
</dbReference>
<evidence type="ECO:0000313" key="14">
    <source>
        <dbReference type="Proteomes" id="UP000054859"/>
    </source>
</evidence>
<dbReference type="Proteomes" id="UP000054859">
    <property type="component" value="Unassembled WGS sequence"/>
</dbReference>
<geneLocation type="plasmid" evidence="13 15">
    <name>9</name>
</geneLocation>
<dbReference type="Proteomes" id="UP000281170">
    <property type="component" value="Plasmid 9"/>
</dbReference>
<dbReference type="RefSeq" id="WP_058461157.1">
    <property type="nucleotide sequence ID" value="NZ_CAAAHS010000003.1"/>
</dbReference>
<dbReference type="AlphaFoldDB" id="A0A0W0R306"/>
<dbReference type="SUPFAM" id="SSF51971">
    <property type="entry name" value="Nucleotide-binding domain"/>
    <property type="match status" value="1"/>
</dbReference>
<evidence type="ECO:0000259" key="10">
    <source>
        <dbReference type="Pfam" id="PF00724"/>
    </source>
</evidence>
<evidence type="ECO:0000256" key="7">
    <source>
        <dbReference type="ARBA" id="ARBA00023002"/>
    </source>
</evidence>
<evidence type="ECO:0000256" key="4">
    <source>
        <dbReference type="ARBA" id="ARBA00022630"/>
    </source>
</evidence>
<reference evidence="13 15" key="2">
    <citation type="submission" date="2018-12" db="EMBL/GenBank/DDBJ databases">
        <authorList>
            <consortium name="Pathogen Informatics"/>
        </authorList>
    </citation>
    <scope>NUCLEOTIDE SEQUENCE [LARGE SCALE GENOMIC DNA]</scope>
    <source>
        <strain evidence="13 15">NCTC12735</strain>
        <plasmid evidence="15">9</plasmid>
    </source>
</reference>
<dbReference type="PANTHER" id="PTHR42917">
    <property type="entry name" value="2,4-DIENOYL-COA REDUCTASE"/>
    <property type="match status" value="1"/>
</dbReference>
<evidence type="ECO:0000313" key="15">
    <source>
        <dbReference type="Proteomes" id="UP000281170"/>
    </source>
</evidence>
<keyword evidence="8" id="KW-0408">Iron</keyword>
<dbReference type="Pfam" id="PF00724">
    <property type="entry name" value="Oxidored_FMN"/>
    <property type="match status" value="1"/>
</dbReference>
<name>A0A0W0R306_9GAMM</name>
<sequence>MELCVDKKPFSALFQPLDLGFTTLKNRLLMGSMHTGLEEDKESLNRLAMFYRERAQGGVGLIVTGGFAPNRSGRLAPFAAKLTNNKEKNRHTLITDTVHEADGKIVLQILHAGRYGYHPFIVAPSRIKSPISPFTPWKLGKFQIKKTIAHFARCAYLAKEAGYDGVEVMGSEGYLINQFIVTHTNKRVDEWGGAYENRIRFPLEIVRSIRAKVGKDFIIIFRLSLLDLIPQGSNWEEVIFLAKALEEAGVTLLNTGIGWHEARIPTIATMVPPAAFTQITKKLKSEISIPIITSNRINTPVIANKLLEDNVADMISLARPFLADPLFVEKAKSGEQNSINVCIACNQACLDLVFQNQQATCLVNPRAANETQLIYSAVRQPKKIAVVGGGPAGLAFAAVAAERGHEVTLFEKNNVLGGQFNLAKKIPGKNEFQYTIDYFSHQLQKYNVQVVLNKEATTNDLLNYDDIIVSTGVTPRIPELEGINHPKVMTYIEVIEGRKEPGKKVAIMGAGGIGFDVAEWLVHNPYQDPYLNFYQEWGIDLSGNSRGGLKTPEIFACDREVFLLQRKQEKMGKRLGKTTGWIHRSSLKHKKVKMISGVQYIRINDEGLHLIIDETPVLLAVDSIILCTGQLESKGLFAPLKAAGKSVHLVGGAYKALELDARHAIKQASHLAALL</sequence>
<evidence type="ECO:0000259" key="11">
    <source>
        <dbReference type="Pfam" id="PF07992"/>
    </source>
</evidence>
<evidence type="ECO:0000313" key="12">
    <source>
        <dbReference type="EMBL" id="KTC65390.1"/>
    </source>
</evidence>
<dbReference type="Gene3D" id="3.20.20.70">
    <property type="entry name" value="Aldolase class I"/>
    <property type="match status" value="1"/>
</dbReference>
<dbReference type="OrthoDB" id="8523426at2"/>
<evidence type="ECO:0000256" key="2">
    <source>
        <dbReference type="ARBA" id="ARBA00001966"/>
    </source>
</evidence>
<dbReference type="GO" id="GO:0010181">
    <property type="term" value="F:FMN binding"/>
    <property type="evidence" value="ECO:0007669"/>
    <property type="project" value="InterPro"/>
</dbReference>
<dbReference type="KEGG" id="ladl:NCTC12735_00407"/>
<dbReference type="InterPro" id="IPR013785">
    <property type="entry name" value="Aldolase_TIM"/>
</dbReference>
<evidence type="ECO:0000256" key="8">
    <source>
        <dbReference type="ARBA" id="ARBA00023004"/>
    </source>
</evidence>